<organism evidence="3 4">
    <name type="scientific">Gonium pectorale</name>
    <name type="common">Green alga</name>
    <dbReference type="NCBI Taxonomy" id="33097"/>
    <lineage>
        <taxon>Eukaryota</taxon>
        <taxon>Viridiplantae</taxon>
        <taxon>Chlorophyta</taxon>
        <taxon>core chlorophytes</taxon>
        <taxon>Chlorophyceae</taxon>
        <taxon>CS clade</taxon>
        <taxon>Chlamydomonadales</taxon>
        <taxon>Volvocaceae</taxon>
        <taxon>Gonium</taxon>
    </lineage>
</organism>
<gene>
    <name evidence="3" type="ORF">GPECTOR_12g409</name>
</gene>
<feature type="region of interest" description="Disordered" evidence="2">
    <location>
        <begin position="424"/>
        <end position="446"/>
    </location>
</feature>
<reference evidence="4" key="1">
    <citation type="journal article" date="2016" name="Nat. Commun.">
        <title>The Gonium pectorale genome demonstrates co-option of cell cycle regulation during the evolution of multicellularity.</title>
        <authorList>
            <person name="Hanschen E.R."/>
            <person name="Marriage T.N."/>
            <person name="Ferris P.J."/>
            <person name="Hamaji T."/>
            <person name="Toyoda A."/>
            <person name="Fujiyama A."/>
            <person name="Neme R."/>
            <person name="Noguchi H."/>
            <person name="Minakuchi Y."/>
            <person name="Suzuki M."/>
            <person name="Kawai-Toyooka H."/>
            <person name="Smith D.R."/>
            <person name="Sparks H."/>
            <person name="Anderson J."/>
            <person name="Bakaric R."/>
            <person name="Luria V."/>
            <person name="Karger A."/>
            <person name="Kirschner M.W."/>
            <person name="Durand P.M."/>
            <person name="Michod R.E."/>
            <person name="Nozaki H."/>
            <person name="Olson B.J."/>
        </authorList>
    </citation>
    <scope>NUCLEOTIDE SEQUENCE [LARGE SCALE GENOMIC DNA]</scope>
    <source>
        <strain evidence="4">NIES-2863</strain>
    </source>
</reference>
<dbReference type="EMBL" id="LSYV01000013">
    <property type="protein sequence ID" value="KXZ51446.1"/>
    <property type="molecule type" value="Genomic_DNA"/>
</dbReference>
<keyword evidence="1" id="KW-0175">Coiled coil</keyword>
<evidence type="ECO:0000256" key="2">
    <source>
        <dbReference type="SAM" id="MobiDB-lite"/>
    </source>
</evidence>
<feature type="compositionally biased region" description="Low complexity" evidence="2">
    <location>
        <begin position="107"/>
        <end position="119"/>
    </location>
</feature>
<proteinExistence type="predicted"/>
<feature type="compositionally biased region" description="Low complexity" evidence="2">
    <location>
        <begin position="437"/>
        <end position="446"/>
    </location>
</feature>
<comment type="caution">
    <text evidence="3">The sequence shown here is derived from an EMBL/GenBank/DDBJ whole genome shotgun (WGS) entry which is preliminary data.</text>
</comment>
<sequence>MALQLLIGHEQTHRLELQRIELQVDKERIMREKQELQIANLQAQNEAQVAKAAAADAWEVTNLKLALRRQAAQHETRLACLKRRTRALLTAVLPAGHGRSAGGLGQPGPAAAAASTPGGFHSAPGSPTAASPLLPDLWDAPLHVPPTLEAGAQPDVHAQVRQIVGWLYDDTISEDQALEQMTALTQSLSLQAPRAPAQAAAESRGCSPLPALHFGGSDEAAEDGGAAAHMVDAGTDPQTCRERIMADVATETPAELSYVGSPRDTASATPADVASTPARRLGPAVPVLDLAALVAQAMEAAPLSGRSTASTTAAGSYTQSSNSFNAFSDFVLAQPEKLQRLIMRHAAATGAIGRQQHSPLPSGLLSSTAAGATPVPEYASAASATAAGLTMPSGAGLADIPSMMPHSSGAFSARPSFTSRLLGLGTSSNVNRPPAPASAAPAPASTGAAGVVMPAAAPAAPAADGPKPVAPTAPKRSTAAPNVALPKFANLEAGSGGLAPPPAAATAPAAPAAGVGRGFPQLLMPTLPSVKPVSPELRGLGAGGVFTGRSPTELDADFKDVFGADSSSSALALGRLGSAAR</sequence>
<feature type="region of interest" description="Disordered" evidence="2">
    <location>
        <begin position="98"/>
        <end position="130"/>
    </location>
</feature>
<dbReference type="Proteomes" id="UP000075714">
    <property type="component" value="Unassembled WGS sequence"/>
</dbReference>
<feature type="region of interest" description="Disordered" evidence="2">
    <location>
        <begin position="458"/>
        <end position="481"/>
    </location>
</feature>
<evidence type="ECO:0000313" key="3">
    <source>
        <dbReference type="EMBL" id="KXZ51446.1"/>
    </source>
</evidence>
<feature type="region of interest" description="Disordered" evidence="2">
    <location>
        <begin position="257"/>
        <end position="277"/>
    </location>
</feature>
<protein>
    <submittedName>
        <fullName evidence="3">Uncharacterized protein</fullName>
    </submittedName>
</protein>
<dbReference type="OrthoDB" id="536763at2759"/>
<name>A0A150GNL0_GONPE</name>
<dbReference type="AlphaFoldDB" id="A0A150GNL0"/>
<feature type="compositionally biased region" description="Low complexity" evidence="2">
    <location>
        <begin position="458"/>
        <end position="467"/>
    </location>
</feature>
<feature type="coiled-coil region" evidence="1">
    <location>
        <begin position="17"/>
        <end position="84"/>
    </location>
</feature>
<evidence type="ECO:0000313" key="4">
    <source>
        <dbReference type="Proteomes" id="UP000075714"/>
    </source>
</evidence>
<accession>A0A150GNL0</accession>
<evidence type="ECO:0000256" key="1">
    <source>
        <dbReference type="SAM" id="Coils"/>
    </source>
</evidence>
<keyword evidence="4" id="KW-1185">Reference proteome</keyword>